<feature type="compositionally biased region" description="Polar residues" evidence="1">
    <location>
        <begin position="138"/>
        <end position="157"/>
    </location>
</feature>
<dbReference type="InterPro" id="IPR008004">
    <property type="entry name" value="OCTOPUS-like"/>
</dbReference>
<evidence type="ECO:0000313" key="2">
    <source>
        <dbReference type="EMBL" id="ONK70994.1"/>
    </source>
</evidence>
<evidence type="ECO:0000313" key="3">
    <source>
        <dbReference type="Proteomes" id="UP000243459"/>
    </source>
</evidence>
<dbReference type="Proteomes" id="UP000243459">
    <property type="component" value="Chromosome 4"/>
</dbReference>
<keyword evidence="3" id="KW-1185">Reference proteome</keyword>
<proteinExistence type="predicted"/>
<dbReference type="AlphaFoldDB" id="A0A5P1EYP5"/>
<dbReference type="PANTHER" id="PTHR35995:SF1">
    <property type="entry name" value="OS04G0690500 PROTEIN"/>
    <property type="match status" value="1"/>
</dbReference>
<dbReference type="OMA" id="SFCYFHP"/>
<reference evidence="3" key="1">
    <citation type="journal article" date="2017" name="Nat. Commun.">
        <title>The asparagus genome sheds light on the origin and evolution of a young Y chromosome.</title>
        <authorList>
            <person name="Harkess A."/>
            <person name="Zhou J."/>
            <person name="Xu C."/>
            <person name="Bowers J.E."/>
            <person name="Van der Hulst R."/>
            <person name="Ayyampalayam S."/>
            <person name="Mercati F."/>
            <person name="Riccardi P."/>
            <person name="McKain M.R."/>
            <person name="Kakrana A."/>
            <person name="Tang H."/>
            <person name="Ray J."/>
            <person name="Groenendijk J."/>
            <person name="Arikit S."/>
            <person name="Mathioni S.M."/>
            <person name="Nakano M."/>
            <person name="Shan H."/>
            <person name="Telgmann-Rauber A."/>
            <person name="Kanno A."/>
            <person name="Yue Z."/>
            <person name="Chen H."/>
            <person name="Li W."/>
            <person name="Chen Y."/>
            <person name="Xu X."/>
            <person name="Zhang Y."/>
            <person name="Luo S."/>
            <person name="Chen H."/>
            <person name="Gao J."/>
            <person name="Mao Z."/>
            <person name="Pires J.C."/>
            <person name="Luo M."/>
            <person name="Kudrna D."/>
            <person name="Wing R.A."/>
            <person name="Meyers B.C."/>
            <person name="Yi K."/>
            <person name="Kong H."/>
            <person name="Lavrijsen P."/>
            <person name="Sunseri F."/>
            <person name="Falavigna A."/>
            <person name="Ye Y."/>
            <person name="Leebens-Mack J.H."/>
            <person name="Chen G."/>
        </authorList>
    </citation>
    <scope>NUCLEOTIDE SEQUENCE [LARGE SCALE GENOMIC DNA]</scope>
    <source>
        <strain evidence="3">cv. DH0086</strain>
    </source>
</reference>
<name>A0A5P1EYP5_ASPOF</name>
<dbReference type="Gramene" id="ONK70994">
    <property type="protein sequence ID" value="ONK70994"/>
    <property type="gene ID" value="A4U43_C04F3630"/>
</dbReference>
<feature type="region of interest" description="Disordered" evidence="1">
    <location>
        <begin position="138"/>
        <end position="161"/>
    </location>
</feature>
<evidence type="ECO:0000256" key="1">
    <source>
        <dbReference type="SAM" id="MobiDB-lite"/>
    </source>
</evidence>
<accession>A0A5P1EYP5</accession>
<dbReference type="OrthoDB" id="1924480at2759"/>
<dbReference type="PANTHER" id="PTHR35995">
    <property type="entry name" value="OS04G0690500 PROTEIN"/>
    <property type="match status" value="1"/>
</dbReference>
<organism evidence="2 3">
    <name type="scientific">Asparagus officinalis</name>
    <name type="common">Garden asparagus</name>
    <dbReference type="NCBI Taxonomy" id="4686"/>
    <lineage>
        <taxon>Eukaryota</taxon>
        <taxon>Viridiplantae</taxon>
        <taxon>Streptophyta</taxon>
        <taxon>Embryophyta</taxon>
        <taxon>Tracheophyta</taxon>
        <taxon>Spermatophyta</taxon>
        <taxon>Magnoliopsida</taxon>
        <taxon>Liliopsida</taxon>
        <taxon>Asparagales</taxon>
        <taxon>Asparagaceae</taxon>
        <taxon>Asparagoideae</taxon>
        <taxon>Asparagus</taxon>
    </lineage>
</organism>
<sequence>MLLTLLVYTLCLIFLHFFTPLHFLPCFLPTMNIYRDEHNPCCYFHPKEAVTGVCAPCLRERLLSLASKHGNLPVSRDSRSFRVLRRRPAITLPKVFALGSLLLRLESRRKKPDDDESDPGSIDSLEDSFISIKFEDNGQASWESKQQEITRQSSTEAKAQKRVIEHVKPRGPLRWRKRIGQLLQLARWKRSSKAGASHVGLAGKVEGRRGWIRSLTRKRTTE</sequence>
<protein>
    <submittedName>
        <fullName evidence="2">Uncharacterized protein</fullName>
    </submittedName>
</protein>
<gene>
    <name evidence="2" type="ORF">A4U43_C04F3630</name>
</gene>
<dbReference type="EMBL" id="CM007384">
    <property type="protein sequence ID" value="ONK70994.1"/>
    <property type="molecule type" value="Genomic_DNA"/>
</dbReference>
<dbReference type="Pfam" id="PF05340">
    <property type="entry name" value="DUF740"/>
    <property type="match status" value="1"/>
</dbReference>